<dbReference type="eggNOG" id="COG3956">
    <property type="taxonomic scope" value="Bacteria"/>
</dbReference>
<comment type="catalytic activity">
    <reaction evidence="1">
        <text>ATP + H2O = AMP + diphosphate + H(+)</text>
        <dbReference type="Rhea" id="RHEA:14245"/>
        <dbReference type="ChEBI" id="CHEBI:15377"/>
        <dbReference type="ChEBI" id="CHEBI:15378"/>
        <dbReference type="ChEBI" id="CHEBI:30616"/>
        <dbReference type="ChEBI" id="CHEBI:33019"/>
        <dbReference type="ChEBI" id="CHEBI:456215"/>
        <dbReference type="EC" id="3.6.1.8"/>
    </reaction>
</comment>
<dbReference type="EMBL" id="CP009048">
    <property type="protein sequence ID" value="AIL60501.1"/>
    <property type="molecule type" value="Genomic_DNA"/>
</dbReference>
<sequence>MYTLDDLLHLMARLRDPQYGCPWDLKQTYATIIPYTLEEAYEVADAIERSDFEHLQGELGDLLFQVVYYSQLAREEGRFEFAGVIDSITRKLIRRHPHVFPTGELYAPLDTPKLDEAQVKQRWEEIKAQERAEKGVPEQLSLLDDVPAALPALSRAAKLQKRTAKVGFDWPDALPVLDKVREELDEVLEAMAENDSAALAEEVGDLLFATVNLARHLKVDPENALRGANQKFERRFRFIEQALRESGRPIEDCTLEDMDALWGEAKRQEKNLPSCG</sequence>
<dbReference type="InterPro" id="IPR011551">
    <property type="entry name" value="NTP_PyrPHydrolase_MazG"/>
</dbReference>
<dbReference type="GO" id="GO:0006203">
    <property type="term" value="P:dGTP catabolic process"/>
    <property type="evidence" value="ECO:0007669"/>
    <property type="project" value="TreeGrafter"/>
</dbReference>
<dbReference type="GO" id="GO:0046047">
    <property type="term" value="P:TTP catabolic process"/>
    <property type="evidence" value="ECO:0007669"/>
    <property type="project" value="TreeGrafter"/>
</dbReference>
<dbReference type="Pfam" id="PF03819">
    <property type="entry name" value="MazG"/>
    <property type="match status" value="2"/>
</dbReference>
<evidence type="ECO:0000313" key="7">
    <source>
        <dbReference type="Proteomes" id="UP000028931"/>
    </source>
</evidence>
<dbReference type="InterPro" id="IPR048011">
    <property type="entry name" value="NTP-PPase_MazG-like_C"/>
</dbReference>
<dbReference type="InterPro" id="IPR004518">
    <property type="entry name" value="MazG-like_dom"/>
</dbReference>
<dbReference type="FunFam" id="1.10.287.1080:FF:000001">
    <property type="entry name" value="Nucleoside triphosphate pyrophosphohydrolase"/>
    <property type="match status" value="1"/>
</dbReference>
<dbReference type="GO" id="GO:0046061">
    <property type="term" value="P:dATP catabolic process"/>
    <property type="evidence" value="ECO:0007669"/>
    <property type="project" value="TreeGrafter"/>
</dbReference>
<evidence type="ECO:0000313" key="6">
    <source>
        <dbReference type="EMBL" id="AIL60501.1"/>
    </source>
</evidence>
<dbReference type="CDD" id="cd11528">
    <property type="entry name" value="NTP-PPase_MazG_Nterm"/>
    <property type="match status" value="1"/>
</dbReference>
<proteinExistence type="inferred from homology"/>
<gene>
    <name evidence="6" type="ORF">PSAKL28_12750</name>
</gene>
<dbReference type="NCBIfam" id="NF007113">
    <property type="entry name" value="PRK09562.1"/>
    <property type="match status" value="1"/>
</dbReference>
<dbReference type="RefSeq" id="WP_038608102.1">
    <property type="nucleotide sequence ID" value="NZ_CP009048.1"/>
</dbReference>
<dbReference type="EC" id="3.6.1.8" evidence="3"/>
<dbReference type="AlphaFoldDB" id="A0A077FAU0"/>
<dbReference type="FunFam" id="1.10.287.1080:FF:000003">
    <property type="entry name" value="Nucleoside triphosphate pyrophosphohydrolase"/>
    <property type="match status" value="1"/>
</dbReference>
<dbReference type="Gene3D" id="1.10.287.1080">
    <property type="entry name" value="MazG-like"/>
    <property type="match status" value="2"/>
</dbReference>
<accession>A0A077FAU0</accession>
<dbReference type="SUPFAM" id="SSF101386">
    <property type="entry name" value="all-alpha NTP pyrophosphatases"/>
    <property type="match status" value="2"/>
</dbReference>
<dbReference type="GO" id="GO:0046076">
    <property type="term" value="P:dTTP catabolic process"/>
    <property type="evidence" value="ECO:0007669"/>
    <property type="project" value="TreeGrafter"/>
</dbReference>
<organism evidence="6 7">
    <name type="scientific">Pseudomonas alkylphenolica</name>
    <dbReference type="NCBI Taxonomy" id="237609"/>
    <lineage>
        <taxon>Bacteria</taxon>
        <taxon>Pseudomonadati</taxon>
        <taxon>Pseudomonadota</taxon>
        <taxon>Gammaproteobacteria</taxon>
        <taxon>Pseudomonadales</taxon>
        <taxon>Pseudomonadaceae</taxon>
        <taxon>Pseudomonas</taxon>
    </lineage>
</organism>
<reference evidence="6 7" key="1">
    <citation type="submission" date="2014-07" db="EMBL/GenBank/DDBJ databases">
        <authorList>
            <person name="Lee K."/>
            <person name="Lim J.Y."/>
            <person name="Hwang I."/>
        </authorList>
    </citation>
    <scope>NUCLEOTIDE SEQUENCE [LARGE SCALE GENOMIC DNA]</scope>
    <source>
        <strain evidence="6 7">KL28</strain>
    </source>
</reference>
<dbReference type="OrthoDB" id="9808939at2"/>
<protein>
    <recommendedName>
        <fullName evidence="4">Nucleoside triphosphate pyrophosphohydrolase</fullName>
        <ecNumber evidence="3">3.6.1.8</ecNumber>
    </recommendedName>
</protein>
<dbReference type="PANTHER" id="PTHR30522:SF0">
    <property type="entry name" value="NUCLEOSIDE TRIPHOSPHATE PYROPHOSPHOHYDROLASE"/>
    <property type="match status" value="1"/>
</dbReference>
<evidence type="ECO:0000256" key="3">
    <source>
        <dbReference type="ARBA" id="ARBA00066372"/>
    </source>
</evidence>
<comment type="similarity">
    <text evidence="2">Belongs to the nucleoside triphosphate pyrophosphohydrolase family.</text>
</comment>
<dbReference type="GO" id="GO:0046081">
    <property type="term" value="P:dUTP catabolic process"/>
    <property type="evidence" value="ECO:0007669"/>
    <property type="project" value="TreeGrafter"/>
</dbReference>
<dbReference type="KEGG" id="palk:PSAKL28_12750"/>
<evidence type="ECO:0000256" key="1">
    <source>
        <dbReference type="ARBA" id="ARBA00052141"/>
    </source>
</evidence>
<name>A0A077FAU0_9PSED</name>
<evidence type="ECO:0000259" key="5">
    <source>
        <dbReference type="Pfam" id="PF03819"/>
    </source>
</evidence>
<dbReference type="HOGENOM" id="CLU_038356_0_1_6"/>
<feature type="domain" description="NTP pyrophosphohydrolase MazG-like" evidence="5">
    <location>
        <begin position="179"/>
        <end position="235"/>
    </location>
</feature>
<dbReference type="NCBIfam" id="TIGR00444">
    <property type="entry name" value="mazG"/>
    <property type="match status" value="1"/>
</dbReference>
<evidence type="ECO:0000256" key="4">
    <source>
        <dbReference type="ARBA" id="ARBA00074799"/>
    </source>
</evidence>
<evidence type="ECO:0000256" key="2">
    <source>
        <dbReference type="ARBA" id="ARBA00061115"/>
    </source>
</evidence>
<dbReference type="InterPro" id="IPR048015">
    <property type="entry name" value="NTP-PPase_MazG-like_N"/>
</dbReference>
<dbReference type="GO" id="GO:0046052">
    <property type="term" value="P:UTP catabolic process"/>
    <property type="evidence" value="ECO:0007669"/>
    <property type="project" value="TreeGrafter"/>
</dbReference>
<dbReference type="GO" id="GO:0047693">
    <property type="term" value="F:ATP diphosphatase activity"/>
    <property type="evidence" value="ECO:0007669"/>
    <property type="project" value="UniProtKB-EC"/>
</dbReference>
<dbReference type="Proteomes" id="UP000028931">
    <property type="component" value="Chromosome"/>
</dbReference>
<dbReference type="GO" id="GO:0006950">
    <property type="term" value="P:response to stress"/>
    <property type="evidence" value="ECO:0007669"/>
    <property type="project" value="UniProtKB-ARBA"/>
</dbReference>
<dbReference type="PANTHER" id="PTHR30522">
    <property type="entry name" value="NUCLEOSIDE TRIPHOSPHATE PYROPHOSPHOHYDROLASE"/>
    <property type="match status" value="1"/>
</dbReference>
<dbReference type="CDD" id="cd11529">
    <property type="entry name" value="NTP-PPase_MazG_Cterm"/>
    <property type="match status" value="1"/>
</dbReference>
<keyword evidence="6" id="KW-0378">Hydrolase</keyword>
<feature type="domain" description="NTP pyrophosphohydrolase MazG-like" evidence="5">
    <location>
        <begin position="27"/>
        <end position="100"/>
    </location>
</feature>